<dbReference type="GeneID" id="64603307"/>
<organism evidence="2 3">
    <name type="scientific">Suillus plorans</name>
    <dbReference type="NCBI Taxonomy" id="116603"/>
    <lineage>
        <taxon>Eukaryota</taxon>
        <taxon>Fungi</taxon>
        <taxon>Dikarya</taxon>
        <taxon>Basidiomycota</taxon>
        <taxon>Agaricomycotina</taxon>
        <taxon>Agaricomycetes</taxon>
        <taxon>Agaricomycetidae</taxon>
        <taxon>Boletales</taxon>
        <taxon>Suillineae</taxon>
        <taxon>Suillaceae</taxon>
        <taxon>Suillus</taxon>
    </lineage>
</organism>
<keyword evidence="3" id="KW-1185">Reference proteome</keyword>
<protein>
    <submittedName>
        <fullName evidence="2">Uncharacterized protein</fullName>
    </submittedName>
</protein>
<dbReference type="AlphaFoldDB" id="A0A9P7DVB6"/>
<evidence type="ECO:0000313" key="2">
    <source>
        <dbReference type="EMBL" id="KAG1803857.1"/>
    </source>
</evidence>
<accession>A0A9P7DVB6</accession>
<reference evidence="2" key="1">
    <citation type="journal article" date="2020" name="New Phytol.">
        <title>Comparative genomics reveals dynamic genome evolution in host specialist ectomycorrhizal fungi.</title>
        <authorList>
            <person name="Lofgren L.A."/>
            <person name="Nguyen N.H."/>
            <person name="Vilgalys R."/>
            <person name="Ruytinx J."/>
            <person name="Liao H.L."/>
            <person name="Branco S."/>
            <person name="Kuo A."/>
            <person name="LaButti K."/>
            <person name="Lipzen A."/>
            <person name="Andreopoulos W."/>
            <person name="Pangilinan J."/>
            <person name="Riley R."/>
            <person name="Hundley H."/>
            <person name="Na H."/>
            <person name="Barry K."/>
            <person name="Grigoriev I.V."/>
            <person name="Stajich J.E."/>
            <person name="Kennedy P.G."/>
        </authorList>
    </citation>
    <scope>NUCLEOTIDE SEQUENCE</scope>
    <source>
        <strain evidence="2">S12</strain>
    </source>
</reference>
<feature type="region of interest" description="Disordered" evidence="1">
    <location>
        <begin position="1"/>
        <end position="48"/>
    </location>
</feature>
<dbReference type="Proteomes" id="UP000719766">
    <property type="component" value="Unassembled WGS sequence"/>
</dbReference>
<feature type="region of interest" description="Disordered" evidence="1">
    <location>
        <begin position="78"/>
        <end position="107"/>
    </location>
</feature>
<evidence type="ECO:0000313" key="3">
    <source>
        <dbReference type="Proteomes" id="UP000719766"/>
    </source>
</evidence>
<dbReference type="RefSeq" id="XP_041166203.1">
    <property type="nucleotide sequence ID" value="XM_041309543.1"/>
</dbReference>
<comment type="caution">
    <text evidence="2">The sequence shown here is derived from an EMBL/GenBank/DDBJ whole genome shotgun (WGS) entry which is preliminary data.</text>
</comment>
<proteinExistence type="predicted"/>
<feature type="compositionally biased region" description="Polar residues" evidence="1">
    <location>
        <begin position="33"/>
        <end position="42"/>
    </location>
</feature>
<gene>
    <name evidence="2" type="ORF">HD556DRAFT_1533283</name>
</gene>
<dbReference type="EMBL" id="JABBWE010000004">
    <property type="protein sequence ID" value="KAG1803857.1"/>
    <property type="molecule type" value="Genomic_DNA"/>
</dbReference>
<sequence>MSYSPKLSGANATRRPPIHPAPCQVPPGFFDSVQDSGPSSTTRRLHPDPSLHRLRNAFALSWGSRPRMLLARITQRFHRSKSNADEHVELQQRTGPSTSSRPSPPVVEVPALDDKKALYVALPPERTSDKVKRIDTSKWWVRVVLFLCCVPSSTDHSPHTDGAQHHPST</sequence>
<evidence type="ECO:0000256" key="1">
    <source>
        <dbReference type="SAM" id="MobiDB-lite"/>
    </source>
</evidence>
<name>A0A9P7DVB6_9AGAM</name>
<dbReference type="OrthoDB" id="2678404at2759"/>